<protein>
    <recommendedName>
        <fullName evidence="7">PIN domain-containing protein</fullName>
    </recommendedName>
</protein>
<organism evidence="8 9">
    <name type="scientific">Mycobacterium avium</name>
    <dbReference type="NCBI Taxonomy" id="1764"/>
    <lineage>
        <taxon>Bacteria</taxon>
        <taxon>Bacillati</taxon>
        <taxon>Actinomycetota</taxon>
        <taxon>Actinomycetes</taxon>
        <taxon>Mycobacteriales</taxon>
        <taxon>Mycobacteriaceae</taxon>
        <taxon>Mycobacterium</taxon>
        <taxon>Mycobacterium avium complex (MAC)</taxon>
    </lineage>
</organism>
<evidence type="ECO:0000313" key="9">
    <source>
        <dbReference type="Proteomes" id="UP000217768"/>
    </source>
</evidence>
<dbReference type="RefSeq" id="WP_095795317.1">
    <property type="nucleotide sequence ID" value="NZ_NSFD01000059.1"/>
</dbReference>
<keyword evidence="5" id="KW-0378">Hydrolase</keyword>
<keyword evidence="6" id="KW-0460">Magnesium</keyword>
<evidence type="ECO:0000256" key="3">
    <source>
        <dbReference type="ARBA" id="ARBA00022722"/>
    </source>
</evidence>
<name>A0A2A2ZAV9_MYCAV</name>
<sequence length="131" mass="14192">MRIHLDTNLLIQTPRWERLPAGDHEFLVSAIAFAEFSEGTAHSNPAIAAHAAIELIQHRSTYGDGLPFTQREADIYRELCDLVATAGRTPGGKRRVDLMIAAIAIGDGAALATRNTTDFDGLQPLLSVITL</sequence>
<comment type="cofactor">
    <cofactor evidence="1">
        <name>Mg(2+)</name>
        <dbReference type="ChEBI" id="CHEBI:18420"/>
    </cofactor>
</comment>
<dbReference type="GO" id="GO:0046872">
    <property type="term" value="F:metal ion binding"/>
    <property type="evidence" value="ECO:0007669"/>
    <property type="project" value="UniProtKB-KW"/>
</dbReference>
<dbReference type="Proteomes" id="UP000217768">
    <property type="component" value="Unassembled WGS sequence"/>
</dbReference>
<feature type="domain" description="PIN" evidence="7">
    <location>
        <begin position="5"/>
        <end position="116"/>
    </location>
</feature>
<evidence type="ECO:0000256" key="1">
    <source>
        <dbReference type="ARBA" id="ARBA00001946"/>
    </source>
</evidence>
<dbReference type="SUPFAM" id="SSF88723">
    <property type="entry name" value="PIN domain-like"/>
    <property type="match status" value="1"/>
</dbReference>
<proteinExistence type="predicted"/>
<dbReference type="InterPro" id="IPR002716">
    <property type="entry name" value="PIN_dom"/>
</dbReference>
<evidence type="ECO:0000256" key="6">
    <source>
        <dbReference type="ARBA" id="ARBA00022842"/>
    </source>
</evidence>
<evidence type="ECO:0000256" key="5">
    <source>
        <dbReference type="ARBA" id="ARBA00022801"/>
    </source>
</evidence>
<comment type="caution">
    <text evidence="8">The sequence shown here is derived from an EMBL/GenBank/DDBJ whole genome shotgun (WGS) entry which is preliminary data.</text>
</comment>
<dbReference type="Gene3D" id="3.40.50.1010">
    <property type="entry name" value="5'-nuclease"/>
    <property type="match status" value="1"/>
</dbReference>
<accession>A0A2A2ZAV9</accession>
<keyword evidence="2" id="KW-1277">Toxin-antitoxin system</keyword>
<dbReference type="GO" id="GO:0004518">
    <property type="term" value="F:nuclease activity"/>
    <property type="evidence" value="ECO:0007669"/>
    <property type="project" value="UniProtKB-KW"/>
</dbReference>
<dbReference type="Pfam" id="PF01850">
    <property type="entry name" value="PIN"/>
    <property type="match status" value="1"/>
</dbReference>
<evidence type="ECO:0000259" key="7">
    <source>
        <dbReference type="Pfam" id="PF01850"/>
    </source>
</evidence>
<reference evidence="8 9" key="1">
    <citation type="submission" date="2017-08" db="EMBL/GenBank/DDBJ databases">
        <title>Phylogenetic analysis of Mycobacterium avium complex whole genomes.</title>
        <authorList>
            <person name="Caverly L.J."/>
            <person name="Spilker T."/>
            <person name="Lipuma J."/>
        </authorList>
    </citation>
    <scope>NUCLEOTIDE SEQUENCE [LARGE SCALE GENOMIC DNA]</scope>
    <source>
        <strain evidence="8 9">FLAC0165</strain>
    </source>
</reference>
<dbReference type="AlphaFoldDB" id="A0A2A2ZAV9"/>
<dbReference type="InterPro" id="IPR029060">
    <property type="entry name" value="PIN-like_dom_sf"/>
</dbReference>
<keyword evidence="3" id="KW-0540">Nuclease</keyword>
<dbReference type="EMBL" id="NSFD01000059">
    <property type="protein sequence ID" value="PBA23606.1"/>
    <property type="molecule type" value="Genomic_DNA"/>
</dbReference>
<keyword evidence="4" id="KW-0479">Metal-binding</keyword>
<evidence type="ECO:0000256" key="4">
    <source>
        <dbReference type="ARBA" id="ARBA00022723"/>
    </source>
</evidence>
<evidence type="ECO:0000313" key="8">
    <source>
        <dbReference type="EMBL" id="PBA23606.1"/>
    </source>
</evidence>
<gene>
    <name evidence="8" type="ORF">CKJ66_27690</name>
</gene>
<evidence type="ECO:0000256" key="2">
    <source>
        <dbReference type="ARBA" id="ARBA00022649"/>
    </source>
</evidence>
<dbReference type="GO" id="GO:0016787">
    <property type="term" value="F:hydrolase activity"/>
    <property type="evidence" value="ECO:0007669"/>
    <property type="project" value="UniProtKB-KW"/>
</dbReference>